<gene>
    <name evidence="1" type="ORF">OIK42_00395</name>
</gene>
<reference evidence="1 2" key="1">
    <citation type="submission" date="2022-10" db="EMBL/GenBank/DDBJ databases">
        <title>Alteromonas sp. chi3 Genome sequencing.</title>
        <authorList>
            <person name="Park S."/>
        </authorList>
    </citation>
    <scope>NUCLEOTIDE SEQUENCE [LARGE SCALE GENOMIC DNA]</scope>
    <source>
        <strain evidence="2">chi3</strain>
    </source>
</reference>
<evidence type="ECO:0000313" key="2">
    <source>
        <dbReference type="Proteomes" id="UP001218788"/>
    </source>
</evidence>
<dbReference type="Proteomes" id="UP001218788">
    <property type="component" value="Unassembled WGS sequence"/>
</dbReference>
<organism evidence="1 2">
    <name type="scientific">Alteromonas gilva</name>
    <dbReference type="NCBI Taxonomy" id="2987522"/>
    <lineage>
        <taxon>Bacteria</taxon>
        <taxon>Pseudomonadati</taxon>
        <taxon>Pseudomonadota</taxon>
        <taxon>Gammaproteobacteria</taxon>
        <taxon>Alteromonadales</taxon>
        <taxon>Alteromonadaceae</taxon>
        <taxon>Alteromonas/Salinimonas group</taxon>
        <taxon>Alteromonas</taxon>
    </lineage>
</organism>
<comment type="caution">
    <text evidence="1">The sequence shown here is derived from an EMBL/GenBank/DDBJ whole genome shotgun (WGS) entry which is preliminary data.</text>
</comment>
<dbReference type="EMBL" id="JAQQXP010000001">
    <property type="protein sequence ID" value="MDC8829205.1"/>
    <property type="molecule type" value="Genomic_DNA"/>
</dbReference>
<proteinExistence type="predicted"/>
<dbReference type="RefSeq" id="WP_273637577.1">
    <property type="nucleotide sequence ID" value="NZ_JAQQXP010000001.1"/>
</dbReference>
<keyword evidence="2" id="KW-1185">Reference proteome</keyword>
<evidence type="ECO:0000313" key="1">
    <source>
        <dbReference type="EMBL" id="MDC8829205.1"/>
    </source>
</evidence>
<name>A0ABT5KWR9_9ALTE</name>
<protein>
    <submittedName>
        <fullName evidence="1">Uncharacterized protein</fullName>
    </submittedName>
</protein>
<accession>A0ABT5KWR9</accession>
<sequence>MQSSVLCPVYRKWLQLHPEQARIKRQTLKAEALASRRKGDIRQATNLYRLVWEIAQSILFSLRRPDNHSAEHYQDLVIFAAAAMAHQQCCEQQPEPESAAHHSVLADTQQQLSALLPLYASEPKLLDTISQLKEWLRCNSVLQQSVLMH</sequence>